<accession>A0A9W8WZD3</accession>
<protein>
    <submittedName>
        <fullName evidence="1">Uncharacterized protein</fullName>
    </submittedName>
</protein>
<dbReference type="EMBL" id="JAPEUV010000050">
    <property type="protein sequence ID" value="KAJ4336330.1"/>
    <property type="molecule type" value="Genomic_DNA"/>
</dbReference>
<evidence type="ECO:0000313" key="2">
    <source>
        <dbReference type="Proteomes" id="UP001140562"/>
    </source>
</evidence>
<keyword evidence="2" id="KW-1185">Reference proteome</keyword>
<organism evidence="1 2">
    <name type="scientific">Didymella glomerata</name>
    <dbReference type="NCBI Taxonomy" id="749621"/>
    <lineage>
        <taxon>Eukaryota</taxon>
        <taxon>Fungi</taxon>
        <taxon>Dikarya</taxon>
        <taxon>Ascomycota</taxon>
        <taxon>Pezizomycotina</taxon>
        <taxon>Dothideomycetes</taxon>
        <taxon>Pleosporomycetidae</taxon>
        <taxon>Pleosporales</taxon>
        <taxon>Pleosporineae</taxon>
        <taxon>Didymellaceae</taxon>
        <taxon>Didymella</taxon>
    </lineage>
</organism>
<comment type="caution">
    <text evidence="1">The sequence shown here is derived from an EMBL/GenBank/DDBJ whole genome shotgun (WGS) entry which is preliminary data.</text>
</comment>
<proteinExistence type="predicted"/>
<sequence>MFATKPPRHYIRYTAEHHWGWRTVRGEFHADEIIEPTTEVTFIAIAAWNQESRPGKPCAFRTETGPITVFSLALVPTGNAKHEYRRVGLAEWNRCAWFGCRCGYEPPGQNLRERRAQGTGGALDVRWKQRLRKLYRWPDLEFYQRNKKVNHAHKIEANKLPELTKYHEDVGIEEMLLTIV</sequence>
<dbReference type="OrthoDB" id="5125733at2759"/>
<name>A0A9W8WZD3_9PLEO</name>
<evidence type="ECO:0000313" key="1">
    <source>
        <dbReference type="EMBL" id="KAJ4336330.1"/>
    </source>
</evidence>
<gene>
    <name evidence="1" type="ORF">N0V87_005481</name>
</gene>
<dbReference type="Proteomes" id="UP001140562">
    <property type="component" value="Unassembled WGS sequence"/>
</dbReference>
<dbReference type="AlphaFoldDB" id="A0A9W8WZD3"/>
<reference evidence="1" key="1">
    <citation type="submission" date="2022-10" db="EMBL/GenBank/DDBJ databases">
        <title>Tapping the CABI collections for fungal endophytes: first genome assemblies for Collariella, Neodidymelliopsis, Ascochyta clinopodiicola, Didymella pomorum, Didymosphaeria variabile, Neocosmospora piperis and Neocucurbitaria cava.</title>
        <authorList>
            <person name="Hill R."/>
        </authorList>
    </citation>
    <scope>NUCLEOTIDE SEQUENCE</scope>
    <source>
        <strain evidence="1">IMI 360193</strain>
    </source>
</reference>